<accession>A0ABY9BYF9</accession>
<evidence type="ECO:0000256" key="3">
    <source>
        <dbReference type="ARBA" id="ARBA00022723"/>
    </source>
</evidence>
<evidence type="ECO:0000256" key="5">
    <source>
        <dbReference type="ARBA" id="ARBA00022801"/>
    </source>
</evidence>
<dbReference type="SUPFAM" id="SSF54001">
    <property type="entry name" value="Cysteine proteinases"/>
    <property type="match status" value="1"/>
</dbReference>
<feature type="region of interest" description="Disordered" evidence="8">
    <location>
        <begin position="596"/>
        <end position="617"/>
    </location>
</feature>
<evidence type="ECO:0000313" key="11">
    <source>
        <dbReference type="EMBL" id="WJZ87677.1"/>
    </source>
</evidence>
<dbReference type="Pfam" id="PF04434">
    <property type="entry name" value="SWIM"/>
    <property type="match status" value="1"/>
</dbReference>
<organism evidence="11 12">
    <name type="scientific">Vitis vinifera</name>
    <name type="common">Grape</name>
    <dbReference type="NCBI Taxonomy" id="29760"/>
    <lineage>
        <taxon>Eukaryota</taxon>
        <taxon>Viridiplantae</taxon>
        <taxon>Streptophyta</taxon>
        <taxon>Embryophyta</taxon>
        <taxon>Tracheophyta</taxon>
        <taxon>Spermatophyta</taxon>
        <taxon>Magnoliopsida</taxon>
        <taxon>eudicotyledons</taxon>
        <taxon>Gunneridae</taxon>
        <taxon>Pentapetalae</taxon>
        <taxon>rosids</taxon>
        <taxon>Vitales</taxon>
        <taxon>Vitaceae</taxon>
        <taxon>Viteae</taxon>
        <taxon>Vitis</taxon>
    </lineage>
</organism>
<evidence type="ECO:0000256" key="4">
    <source>
        <dbReference type="ARBA" id="ARBA00022771"/>
    </source>
</evidence>
<dbReference type="Gene3D" id="3.40.395.10">
    <property type="entry name" value="Adenoviral Proteinase, Chain A"/>
    <property type="match status" value="1"/>
</dbReference>
<dbReference type="Pfam" id="PF03108">
    <property type="entry name" value="DBD_Tnp_Mut"/>
    <property type="match status" value="1"/>
</dbReference>
<dbReference type="InterPro" id="IPR007527">
    <property type="entry name" value="Znf_SWIM"/>
</dbReference>
<keyword evidence="5" id="KW-0378">Hydrolase</keyword>
<dbReference type="InterPro" id="IPR004332">
    <property type="entry name" value="Transposase_MuDR"/>
</dbReference>
<keyword evidence="6" id="KW-0862">Zinc</keyword>
<feature type="compositionally biased region" description="Basic and acidic residues" evidence="8">
    <location>
        <begin position="907"/>
        <end position="920"/>
    </location>
</feature>
<keyword evidence="4 7" id="KW-0863">Zinc-finger</keyword>
<evidence type="ECO:0000256" key="1">
    <source>
        <dbReference type="ARBA" id="ARBA00005234"/>
    </source>
</evidence>
<evidence type="ECO:0000256" key="8">
    <source>
        <dbReference type="SAM" id="MobiDB-lite"/>
    </source>
</evidence>
<keyword evidence="3" id="KW-0479">Metal-binding</keyword>
<name>A0ABY9BYF9_VITVI</name>
<feature type="region of interest" description="Disordered" evidence="8">
    <location>
        <begin position="901"/>
        <end position="925"/>
    </location>
</feature>
<gene>
    <name evidence="11" type="ORF">VitviT2T_007043</name>
</gene>
<reference evidence="11 12" key="1">
    <citation type="journal article" date="2023" name="Hortic Res">
        <title>The complete reference genome for grapevine (Vitis vinifera L.) genetics and breeding.</title>
        <authorList>
            <person name="Shi X."/>
            <person name="Cao S."/>
            <person name="Wang X."/>
            <person name="Huang S."/>
            <person name="Wang Y."/>
            <person name="Liu Z."/>
            <person name="Liu W."/>
            <person name="Leng X."/>
            <person name="Peng Y."/>
            <person name="Wang N."/>
            <person name="Wang Y."/>
            <person name="Ma Z."/>
            <person name="Xu X."/>
            <person name="Zhang F."/>
            <person name="Xue H."/>
            <person name="Zhong H."/>
            <person name="Wang Y."/>
            <person name="Zhang K."/>
            <person name="Velt A."/>
            <person name="Avia K."/>
            <person name="Holtgrawe D."/>
            <person name="Grimplet J."/>
            <person name="Matus J.T."/>
            <person name="Ware D."/>
            <person name="Wu X."/>
            <person name="Wang H."/>
            <person name="Liu C."/>
            <person name="Fang Y."/>
            <person name="Rustenholz C."/>
            <person name="Cheng Z."/>
            <person name="Xiao H."/>
            <person name="Zhou Y."/>
        </authorList>
    </citation>
    <scope>NUCLEOTIDE SEQUENCE [LARGE SCALE GENOMIC DNA]</scope>
    <source>
        <strain evidence="12">cv. Pinot noir / PN40024</strain>
        <tissue evidence="11">Leaf</tissue>
    </source>
</reference>
<evidence type="ECO:0000256" key="6">
    <source>
        <dbReference type="ARBA" id="ARBA00022833"/>
    </source>
</evidence>
<keyword evidence="12" id="KW-1185">Reference proteome</keyword>
<proteinExistence type="inferred from homology"/>
<dbReference type="PROSITE" id="PS50600">
    <property type="entry name" value="ULP_PROTEASE"/>
    <property type="match status" value="1"/>
</dbReference>
<keyword evidence="2" id="KW-0645">Protease</keyword>
<dbReference type="PANTHER" id="PTHR31973:SF157">
    <property type="entry name" value="SWIM-TYPE DOMAIN-CONTAINING PROTEIN"/>
    <property type="match status" value="1"/>
</dbReference>
<evidence type="ECO:0000259" key="10">
    <source>
        <dbReference type="PROSITE" id="PS50966"/>
    </source>
</evidence>
<feature type="domain" description="SWIM-type" evidence="10">
    <location>
        <begin position="511"/>
        <end position="549"/>
    </location>
</feature>
<dbReference type="Pfam" id="PF02902">
    <property type="entry name" value="Peptidase_C48"/>
    <property type="match status" value="1"/>
</dbReference>
<dbReference type="InterPro" id="IPR003653">
    <property type="entry name" value="Peptidase_C48_C"/>
</dbReference>
<dbReference type="PANTHER" id="PTHR31973">
    <property type="entry name" value="POLYPROTEIN, PUTATIVE-RELATED"/>
    <property type="match status" value="1"/>
</dbReference>
<dbReference type="Proteomes" id="UP001227230">
    <property type="component" value="Chromosome 5"/>
</dbReference>
<evidence type="ECO:0008006" key="13">
    <source>
        <dbReference type="Google" id="ProtNLM"/>
    </source>
</evidence>
<comment type="similarity">
    <text evidence="1">Belongs to the peptidase C48 family.</text>
</comment>
<dbReference type="EMBL" id="CP126652">
    <property type="protein sequence ID" value="WJZ87677.1"/>
    <property type="molecule type" value="Genomic_DNA"/>
</dbReference>
<feature type="domain" description="Ubiquitin-like protease family profile" evidence="9">
    <location>
        <begin position="1024"/>
        <end position="1213"/>
    </location>
</feature>
<dbReference type="SMART" id="SM00575">
    <property type="entry name" value="ZnF_PMZ"/>
    <property type="match status" value="1"/>
</dbReference>
<dbReference type="InterPro" id="IPR006564">
    <property type="entry name" value="Znf_PMZ"/>
</dbReference>
<evidence type="ECO:0000313" key="12">
    <source>
        <dbReference type="Proteomes" id="UP001227230"/>
    </source>
</evidence>
<evidence type="ECO:0000256" key="2">
    <source>
        <dbReference type="ARBA" id="ARBA00022670"/>
    </source>
</evidence>
<dbReference type="InterPro" id="IPR038765">
    <property type="entry name" value="Papain-like_cys_pep_sf"/>
</dbReference>
<sequence>MTFEEFTQKVLEKFDISLHVRRMHYTLKFNPRVIQDLEDENDLDNVVSHSDDFANVYIVESPGVEAIEANIPNTQLALGGPHPTFPSSNASCDANPNTMMLSRGFASRCADSEYTPLESNRFREAILGSGHTFKNADEFRNAIYQMSLAGRFQYKYKKNSPTHMSVKCSVEDCPWKITAHAVEGNEILRVYTYQVNHNHIAQDECSSKVRVFSKRGVVVVEDVFRTTPEYLPRQICKDFERDHGVQLTYNQAWHLKEKAKERVYGSPRASYAYLPWLCHRLREINPGTIAEYTSHEGHFKQLFIAHAFSIQGFTMGCRPVLAIDSCHLSGPYKGALLSAIAYDADDGMFPLALGVVGSENYEDWQNIRGKKGKEDALLLLDNIAYARLDIDYNEAFEKLVRFNGDLARWVAENSPEHWAMSKFLKKRWDKMTTNIAESFNAWLREERHQTIYTLLMMHMDKLVAMLDTHMRGTDKWKSVVGPKTEEKLMSNITRSAPITVMPYLGGKFKVFTGDVYLVVDMQQHKCTCLTWQMSRLPCPHVCVVIRTLRHDVYDYIDPCFKVSTQHLIYSGQFQPLPTHNMPKVCEAGTLQDGQGNVFPSLQPPEVRRPPGRPRQRRIESQFSHKRAIHCSRCNGIGHNRSKFIILTMAGNGLDGSAASSLPLSGTSLQTRCSAARFKKLCNRLPEEKLQAIRDLQFGGLLNLNCTEVRHNICIFLIQHFNVGFRRIEFSAQKHYPLTATDVGLIFGLPTEGRILHVTSTSIEHPFGTIRACEERLLDLPVGEEFRRAFIYYACATLLAPTSRLNGCRNLWHTIHEDGFRNDVNWAQFVLDQLVEGIRRFQQSKTSWLHYVIKFQIPSVQVPITVPPALAWTDDMIKRRLVTEIKEFGAFGHAEIDFASQRSPTVERTMEPETNVDHDTNVDSENSDEIWHQYHDAERAIDQYQRGIQQQLRIMRGLMHKLGTRRHSGVNSDAGGHSSYAPANTPTTDDHAFPGDEYMASHAADHVLDTPDRVVAPEYELQPSVPINVVSDGEEQPEGNVVPTNRNVRRCRVRRMAPNLLSPYISQPQTKQSAIKIDLKHVAALEMVIHSQAKHLVREAVIRRFEPHLYQIDIPYVNVNEVFLPVLIKNHWTLYVYDLANRRIQLLDSRPGRKKTMLSGVQQNLAKVVLWLAAHKKEVSPYDLRTFNFITPDVPLQPNEHDCGVFVMKFMELWSMGGFSKSIDVGKLKHYRLKIMGSMLFSAQNAHRDRVRRD</sequence>
<dbReference type="PROSITE" id="PS50966">
    <property type="entry name" value="ZF_SWIM"/>
    <property type="match status" value="1"/>
</dbReference>
<protein>
    <recommendedName>
        <fullName evidence="13">SWIM-type domain-containing protein</fullName>
    </recommendedName>
</protein>
<evidence type="ECO:0000256" key="7">
    <source>
        <dbReference type="PROSITE-ProRule" id="PRU00325"/>
    </source>
</evidence>
<evidence type="ECO:0000259" key="9">
    <source>
        <dbReference type="PROSITE" id="PS50600"/>
    </source>
</evidence>